<name>A0ABT8SGL8_9BURK</name>
<feature type="region of interest" description="Disordered" evidence="1">
    <location>
        <begin position="219"/>
        <end position="268"/>
    </location>
</feature>
<feature type="compositionally biased region" description="Basic and acidic residues" evidence="1">
    <location>
        <begin position="219"/>
        <end position="243"/>
    </location>
</feature>
<accession>A0ABT8SGL8</accession>
<organism evidence="4 5">
    <name type="scientific">Variovorax ginsengisoli</name>
    <dbReference type="NCBI Taxonomy" id="363844"/>
    <lineage>
        <taxon>Bacteria</taxon>
        <taxon>Pseudomonadati</taxon>
        <taxon>Pseudomonadota</taxon>
        <taxon>Betaproteobacteria</taxon>
        <taxon>Burkholderiales</taxon>
        <taxon>Comamonadaceae</taxon>
        <taxon>Variovorax</taxon>
    </lineage>
</organism>
<evidence type="ECO:0000259" key="3">
    <source>
        <dbReference type="Pfam" id="PF05598"/>
    </source>
</evidence>
<dbReference type="Proteomes" id="UP001169027">
    <property type="component" value="Unassembled WGS sequence"/>
</dbReference>
<proteinExistence type="predicted"/>
<sequence length="440" mass="49141">MAANYLPYEPQQMMLLPETLQEWLPEGHLAHFISDAVDGLDLGAFHARYDKDGPRNQPFHPAMMVKVLVYGYATGVFSSRKIARKLHEDVAFRVLAARNFPAHRTIRDFRAIHLKELGDLFVQVVRLAREMGLVKLGTIAVDGTKVKANASRHKAMSYGHMLKAEAELKAQIQALLNKARAADEAEKNEPDLDIPAEIARRQDRLDAIAAARARLEARQREADLERGRSDDDDQKPRGKDGKPKGGRYSRPFGVPKDKDQDNFTDPDSRIMQRAGGGFDPAYNAQTAVDDRAHIIVAAELINNASDVRELPTMLEAVKDTLGAYPEQTLADAGYRSEAVFTALAGCTDLVVAIGREGKEHRAINETSLPLTAALVAKRKMPEARDAYRRRKWLAEPPNGWIKNVLGFRQFSMRGLDRVQAEWKLVCMALNLRRMATMQAA</sequence>
<dbReference type="InterPro" id="IPR047629">
    <property type="entry name" value="IS1182_transpos"/>
</dbReference>
<evidence type="ECO:0000256" key="1">
    <source>
        <dbReference type="SAM" id="MobiDB-lite"/>
    </source>
</evidence>
<dbReference type="RefSeq" id="WP_301814758.1">
    <property type="nucleotide sequence ID" value="NZ_JAUJZH010000030.1"/>
</dbReference>
<dbReference type="InterPro" id="IPR002559">
    <property type="entry name" value="Transposase_11"/>
</dbReference>
<reference evidence="4" key="1">
    <citation type="submission" date="2023-06" db="EMBL/GenBank/DDBJ databases">
        <authorList>
            <person name="Jiang Y."/>
            <person name="Liu Q."/>
        </authorList>
    </citation>
    <scope>NUCLEOTIDE SEQUENCE</scope>
    <source>
        <strain evidence="4">CGMCC 1.12090</strain>
    </source>
</reference>
<dbReference type="Pfam" id="PF05598">
    <property type="entry name" value="DUF772"/>
    <property type="match status" value="1"/>
</dbReference>
<feature type="domain" description="Transposase InsH N-terminal" evidence="3">
    <location>
        <begin position="19"/>
        <end position="110"/>
    </location>
</feature>
<feature type="domain" description="Transposase IS4-like" evidence="2">
    <location>
        <begin position="275"/>
        <end position="431"/>
    </location>
</feature>
<dbReference type="Pfam" id="PF01609">
    <property type="entry name" value="DDE_Tnp_1"/>
    <property type="match status" value="1"/>
</dbReference>
<dbReference type="EMBL" id="JAUKVY010000030">
    <property type="protein sequence ID" value="MDO1536631.1"/>
    <property type="molecule type" value="Genomic_DNA"/>
</dbReference>
<comment type="caution">
    <text evidence="4">The sequence shown here is derived from an EMBL/GenBank/DDBJ whole genome shotgun (WGS) entry which is preliminary data.</text>
</comment>
<dbReference type="InterPro" id="IPR008490">
    <property type="entry name" value="Transposase_InsH_N"/>
</dbReference>
<dbReference type="PANTHER" id="PTHR33408:SF2">
    <property type="entry name" value="TRANSPOSASE DDE DOMAIN-CONTAINING PROTEIN"/>
    <property type="match status" value="1"/>
</dbReference>
<keyword evidence="5" id="KW-1185">Reference proteome</keyword>
<feature type="compositionally biased region" description="Basic and acidic residues" evidence="1">
    <location>
        <begin position="255"/>
        <end position="268"/>
    </location>
</feature>
<evidence type="ECO:0000313" key="5">
    <source>
        <dbReference type="Proteomes" id="UP001169027"/>
    </source>
</evidence>
<protein>
    <submittedName>
        <fullName evidence="4">IS1182 family transposase</fullName>
    </submittedName>
</protein>
<evidence type="ECO:0000259" key="2">
    <source>
        <dbReference type="Pfam" id="PF01609"/>
    </source>
</evidence>
<gene>
    <name evidence="4" type="ORF">Q2T77_30595</name>
</gene>
<dbReference type="PANTHER" id="PTHR33408">
    <property type="entry name" value="TRANSPOSASE"/>
    <property type="match status" value="1"/>
</dbReference>
<evidence type="ECO:0000313" key="4">
    <source>
        <dbReference type="EMBL" id="MDO1536631.1"/>
    </source>
</evidence>
<dbReference type="NCBIfam" id="NF033551">
    <property type="entry name" value="transpos_IS1182"/>
    <property type="match status" value="1"/>
</dbReference>